<feature type="non-terminal residue" evidence="2">
    <location>
        <position position="1"/>
    </location>
</feature>
<proteinExistence type="predicted"/>
<dbReference type="Proteomes" id="UP000708148">
    <property type="component" value="Unassembled WGS sequence"/>
</dbReference>
<protein>
    <submittedName>
        <fullName evidence="2">Uncharacterized protein</fullName>
    </submittedName>
</protein>
<reference evidence="2" key="1">
    <citation type="submission" date="2020-12" db="EMBL/GenBank/DDBJ databases">
        <authorList>
            <person name="Iha C."/>
        </authorList>
    </citation>
    <scope>NUCLEOTIDE SEQUENCE</scope>
</reference>
<name>A0A8S1J916_9CHLO</name>
<comment type="caution">
    <text evidence="2">The sequence shown here is derived from an EMBL/GenBank/DDBJ whole genome shotgun (WGS) entry which is preliminary data.</text>
</comment>
<gene>
    <name evidence="2" type="ORF">OSTQU699_LOCUS7496</name>
</gene>
<sequence length="79" mass="8490">GILSTVDNKLAEQGLPRQRADERPIVMQSLLKSSPQGGAEAAINDAISCLLHHRVEVVQLSQVTSTDRDRREGDGRAAG</sequence>
<evidence type="ECO:0000313" key="2">
    <source>
        <dbReference type="EMBL" id="CAD7702137.1"/>
    </source>
</evidence>
<organism evidence="2 3">
    <name type="scientific">Ostreobium quekettii</name>
    <dbReference type="NCBI Taxonomy" id="121088"/>
    <lineage>
        <taxon>Eukaryota</taxon>
        <taxon>Viridiplantae</taxon>
        <taxon>Chlorophyta</taxon>
        <taxon>core chlorophytes</taxon>
        <taxon>Ulvophyceae</taxon>
        <taxon>TCBD clade</taxon>
        <taxon>Bryopsidales</taxon>
        <taxon>Ostreobineae</taxon>
        <taxon>Ostreobiaceae</taxon>
        <taxon>Ostreobium</taxon>
    </lineage>
</organism>
<evidence type="ECO:0000256" key="1">
    <source>
        <dbReference type="SAM" id="MobiDB-lite"/>
    </source>
</evidence>
<feature type="region of interest" description="Disordered" evidence="1">
    <location>
        <begin position="1"/>
        <end position="21"/>
    </location>
</feature>
<dbReference type="EMBL" id="CAJHUC010001721">
    <property type="protein sequence ID" value="CAD7702137.1"/>
    <property type="molecule type" value="Genomic_DNA"/>
</dbReference>
<dbReference type="AlphaFoldDB" id="A0A8S1J916"/>
<evidence type="ECO:0000313" key="3">
    <source>
        <dbReference type="Proteomes" id="UP000708148"/>
    </source>
</evidence>
<keyword evidence="3" id="KW-1185">Reference proteome</keyword>
<accession>A0A8S1J916</accession>